<keyword evidence="5" id="KW-0255">Endonuclease</keyword>
<dbReference type="GO" id="GO:0016787">
    <property type="term" value="F:hydrolase activity"/>
    <property type="evidence" value="ECO:0007669"/>
    <property type="project" value="UniProtKB-KW"/>
</dbReference>
<feature type="domain" description="Reverse transcriptase" evidence="9">
    <location>
        <begin position="1292"/>
        <end position="1484"/>
    </location>
</feature>
<keyword evidence="3" id="KW-0548">Nucleotidyltransferase</keyword>
<dbReference type="Gene3D" id="3.30.70.270">
    <property type="match status" value="2"/>
</dbReference>
<feature type="compositionally biased region" description="Basic and acidic residues" evidence="8">
    <location>
        <begin position="18"/>
        <end position="37"/>
    </location>
</feature>
<evidence type="ECO:0000313" key="10">
    <source>
        <dbReference type="EMBL" id="CAF4154298.1"/>
    </source>
</evidence>
<feature type="region of interest" description="Disordered" evidence="8">
    <location>
        <begin position="137"/>
        <end position="164"/>
    </location>
</feature>
<keyword evidence="7" id="KW-0695">RNA-directed DNA polymerase</keyword>
<dbReference type="EMBL" id="CAJOBF010004830">
    <property type="protein sequence ID" value="CAF4154298.1"/>
    <property type="molecule type" value="Genomic_DNA"/>
</dbReference>
<protein>
    <recommendedName>
        <fullName evidence="1">RNA-directed DNA polymerase</fullName>
        <ecNumber evidence="1">2.7.7.49</ecNumber>
    </recommendedName>
</protein>
<feature type="compositionally biased region" description="Polar residues" evidence="8">
    <location>
        <begin position="150"/>
        <end position="164"/>
    </location>
</feature>
<dbReference type="EC" id="2.7.7.49" evidence="1"/>
<dbReference type="Gene3D" id="3.10.10.10">
    <property type="entry name" value="HIV Type 1 Reverse Transcriptase, subunit A, domain 1"/>
    <property type="match status" value="1"/>
</dbReference>
<dbReference type="Pfam" id="PF17917">
    <property type="entry name" value="RT_RNaseH"/>
    <property type="match status" value="1"/>
</dbReference>
<evidence type="ECO:0000256" key="3">
    <source>
        <dbReference type="ARBA" id="ARBA00022695"/>
    </source>
</evidence>
<dbReference type="Proteomes" id="UP000663842">
    <property type="component" value="Unassembled WGS sequence"/>
</dbReference>
<evidence type="ECO:0000313" key="11">
    <source>
        <dbReference type="Proteomes" id="UP000663842"/>
    </source>
</evidence>
<dbReference type="SUPFAM" id="SSF56672">
    <property type="entry name" value="DNA/RNA polymerases"/>
    <property type="match status" value="1"/>
</dbReference>
<evidence type="ECO:0000256" key="2">
    <source>
        <dbReference type="ARBA" id="ARBA00022679"/>
    </source>
</evidence>
<dbReference type="InterPro" id="IPR043128">
    <property type="entry name" value="Rev_trsase/Diguanyl_cyclase"/>
</dbReference>
<evidence type="ECO:0000256" key="6">
    <source>
        <dbReference type="ARBA" id="ARBA00022801"/>
    </source>
</evidence>
<evidence type="ECO:0000256" key="4">
    <source>
        <dbReference type="ARBA" id="ARBA00022722"/>
    </source>
</evidence>
<feature type="region of interest" description="Disordered" evidence="8">
    <location>
        <begin position="1"/>
        <end position="37"/>
    </location>
</feature>
<dbReference type="InterPro" id="IPR000477">
    <property type="entry name" value="RT_dom"/>
</dbReference>
<dbReference type="PROSITE" id="PS50878">
    <property type="entry name" value="RT_POL"/>
    <property type="match status" value="1"/>
</dbReference>
<dbReference type="GO" id="GO:0003964">
    <property type="term" value="F:RNA-directed DNA polymerase activity"/>
    <property type="evidence" value="ECO:0007669"/>
    <property type="project" value="UniProtKB-KW"/>
</dbReference>
<dbReference type="CDD" id="cd01647">
    <property type="entry name" value="RT_LTR"/>
    <property type="match status" value="1"/>
</dbReference>
<dbReference type="InterPro" id="IPR021109">
    <property type="entry name" value="Peptidase_aspartic_dom_sf"/>
</dbReference>
<dbReference type="PANTHER" id="PTHR37984">
    <property type="entry name" value="PROTEIN CBG26694"/>
    <property type="match status" value="1"/>
</dbReference>
<evidence type="ECO:0000256" key="7">
    <source>
        <dbReference type="ARBA" id="ARBA00022918"/>
    </source>
</evidence>
<sequence>MGDEEEQKGTSQGFRGDSTPKEELNRGENDRSNSLEDLSHMSYNNLNKNFEGLRFGQPNGAFGFTRDRLPREDEILDQNNDRQSHSPPPIRPNDTLFAKFFVSGADGKFDWAPNADKEALMQKFLDQLNKGEILFNSRTGPTGFERGSSPEVTHNTRQNSQNDNSLFSQFHNKQYRNFEQSRNFENFNTKMTNEEPPINQYKPRNHAFHTNNPPFTNTQANHNFYSGEGFNNSPHSNLTSQPPIHVFNQQPLPPVELPFFRGKNVKSFEKFQAYIEGHCRQAYANYPQQWNQVLLKQIPKEIKIVLPPDAEFDWSFRHLTDFIKDYLNLTGPKDEPNPAVTFMRLAKQPNETVTVYSVKLLQAFRLAYPSEHYTYGQSRILIEKFMEGLPDDTYQFVNTNTLVQQSMGQSPAYETYVYLAEKFEKEIKPKNSQPNRTVNSHNNKPLYNANSRNNPQQFSKSSQVLEFMPNESNEGAMSSYNVGTPQANVHPSQSINYMGQIPSFNSYPHAYYPTGIHSQPENLYVGMNQPYVEPRGYYPQGNRGFLDQNSNVGAPRPLAPLEGTPAHLHAEKQQNASTPSENRPGTCNYCRRPGHYRAQCKLFKLKEASPDTIWCSNCLMKNHEAAHCTAKVKSRINPNISLSTSVHNAQVKKVLGSPRVATNNSSSREAVVKINGLRHLQHIPKFQHISDTQEGQLGLYGCYPNKLNKFNNLNVSNKINIPVYYKSDLEKILNNHHYIKSHNYSKSQIHDHSSLSLPDLPVVFTPSLVKKFNPDWIGKLDQQNDQHIKTIEFIDRGQKICKIVDSTDVFNPGDMSMIISLNTPDAYPLVILNKPHRIAVTNESFDTNLTTCNITQNHFWINVQNHLISSLVDSGSENSTIREDLVTKFNLTILPLPPDEVEFSVGLAGRVEVLGNVYVNIKMLDIDLGQHMFKVIPNTGKTCDELVLGQDFLITKEIIYRGDLRYLSGMLENKIVWIYQSQPKLIRRILNNIKCYTKAPFTVQPSKSRKIDVEFSFPQYLTDSKIECKVDKFACATQVHLLRPLNTNDQPFGPENKPLNHFTSSPDYFYIVDLDDPKLDVINNSTKVLKYKHHDLIGKVFSVKEIFMDTPVPEVFKPDIENFPNTYISLDTVGLFDVPPGLKDCFMKNNATGGSETKIGGPETKDFFERNSSDYNLITRHTQSDLDIPDDPLLSEFNPPDEYELKDQSEWTRESLKESINFGKNCPPDILEKFYDLIWEYRDTVSNSTAVPASSLPEVHLIPKTTKIVNIPQYKFNAANAVEVEAIVEDLFKNGIIEKSNSLFNSPIHLVRKRDGSGRLCIDMRKINEILEVPSPAPLPSVEDIMTDLHGMKVYSNMDLLSGFLQLVLAEDSRPLTAFTSSVHRYQYVRLPFGCSSSPIEFARLLNEALSDMLQPEALSGDEGRARSHCRIYIDDVGLYTVNYEDHLYLLEKLFKLLRKNNLKLKLTKCNFLESSIKFLGFNFSEQGVIKDQRYVEKILALPKPVYVKDIMRFLGSCVYIHRFIEQYASVARPLTDIASPNRLKMRARVEWTPERELAYENLKELVAKHVLLTYPDYGPEASPLILAVDASTVGTGAVLKQSQGGELKLIAFSSSTFNKCERNYTTTELELIAIKAGVRAFRIFLQKPFVVESDHAPLQHLVSLKMFNGRIARTLEYLSNFDFTVNWVPGVNNVLPDLLSRAFNWKVNGRDVLLDESVDVYSYLPEGISVDKISPGGGDSLLISLQQGLFNLNGSSKDIDLDEIDVLRNNLFLEIKGSPSKYGLDSKTVCTPSWRATKNPRHPLTVNYIQAFANLYNVNVSMFFGLDYPILFQNSKLKRDKRNIYIQSLANHHFNLLKINAEIPNADFKHELYVKSSKGYNWETLVNIDDLVKDDDVFDSLFSDELDYSELKSLVLTPSNSFSSDLCSDRNEVIKTVSDCIKNDKTVITTEIKSSKVSLDVNQVYDQDNDGNFRLVNPLSYHNQYRRCCNHNYSTECFIPIQCGPIRFCTILDSGIDNAILPVTPEPYIKLLDPEGDKEILEFLNSKASHEVSENPSLRLDHFINEVDLLELQKQNKDLRNLKKIMSYPNFKFPSYLSHYNHIKNNLFIENEIIYYKKEPYAAVPLLPTNCIISIALKIHDKYMHIGRDKLCDWCHLVQSVCFAKGTPLVM</sequence>
<keyword evidence="4" id="KW-0540">Nuclease</keyword>
<keyword evidence="6" id="KW-0378">Hydrolase</keyword>
<gene>
    <name evidence="10" type="ORF">UXM345_LOCUS25311</name>
</gene>
<feature type="compositionally biased region" description="Polar residues" evidence="8">
    <location>
        <begin position="430"/>
        <end position="461"/>
    </location>
</feature>
<dbReference type="InterPro" id="IPR041373">
    <property type="entry name" value="RT_RNaseH"/>
</dbReference>
<reference evidence="10" key="1">
    <citation type="submission" date="2021-02" db="EMBL/GenBank/DDBJ databases">
        <authorList>
            <person name="Nowell W R."/>
        </authorList>
    </citation>
    <scope>NUCLEOTIDE SEQUENCE</scope>
</reference>
<dbReference type="InterPro" id="IPR050951">
    <property type="entry name" value="Retrovirus_Pol_polyprotein"/>
</dbReference>
<dbReference type="GO" id="GO:0004519">
    <property type="term" value="F:endonuclease activity"/>
    <property type="evidence" value="ECO:0007669"/>
    <property type="project" value="UniProtKB-KW"/>
</dbReference>
<dbReference type="PANTHER" id="PTHR37984:SF5">
    <property type="entry name" value="PROTEIN NYNRIN-LIKE"/>
    <property type="match status" value="1"/>
</dbReference>
<dbReference type="CDD" id="cd09274">
    <property type="entry name" value="RNase_HI_RT_Ty3"/>
    <property type="match status" value="1"/>
</dbReference>
<evidence type="ECO:0000256" key="8">
    <source>
        <dbReference type="SAM" id="MobiDB-lite"/>
    </source>
</evidence>
<evidence type="ECO:0000256" key="1">
    <source>
        <dbReference type="ARBA" id="ARBA00012493"/>
    </source>
</evidence>
<dbReference type="Pfam" id="PF00078">
    <property type="entry name" value="RVT_1"/>
    <property type="match status" value="1"/>
</dbReference>
<name>A0A819YFM4_9BILA</name>
<proteinExistence type="predicted"/>
<dbReference type="Gene3D" id="2.40.70.10">
    <property type="entry name" value="Acid Proteases"/>
    <property type="match status" value="1"/>
</dbReference>
<accession>A0A819YFM4</accession>
<dbReference type="CDD" id="cd00303">
    <property type="entry name" value="retropepsin_like"/>
    <property type="match status" value="1"/>
</dbReference>
<dbReference type="InterPro" id="IPR043502">
    <property type="entry name" value="DNA/RNA_pol_sf"/>
</dbReference>
<feature type="region of interest" description="Disordered" evidence="8">
    <location>
        <begin position="428"/>
        <end position="461"/>
    </location>
</feature>
<comment type="caution">
    <text evidence="10">The sequence shown here is derived from an EMBL/GenBank/DDBJ whole genome shotgun (WGS) entry which is preliminary data.</text>
</comment>
<evidence type="ECO:0000259" key="9">
    <source>
        <dbReference type="PROSITE" id="PS50878"/>
    </source>
</evidence>
<keyword evidence="2" id="KW-0808">Transferase</keyword>
<organism evidence="10 11">
    <name type="scientific">Rotaria magnacalcarata</name>
    <dbReference type="NCBI Taxonomy" id="392030"/>
    <lineage>
        <taxon>Eukaryota</taxon>
        <taxon>Metazoa</taxon>
        <taxon>Spiralia</taxon>
        <taxon>Gnathifera</taxon>
        <taxon>Rotifera</taxon>
        <taxon>Eurotatoria</taxon>
        <taxon>Bdelloidea</taxon>
        <taxon>Philodinida</taxon>
        <taxon>Philodinidae</taxon>
        <taxon>Rotaria</taxon>
    </lineage>
</organism>
<evidence type="ECO:0000256" key="5">
    <source>
        <dbReference type="ARBA" id="ARBA00022759"/>
    </source>
</evidence>